<protein>
    <submittedName>
        <fullName evidence="2">Uncharacterized protein</fullName>
    </submittedName>
</protein>
<reference evidence="2" key="2">
    <citation type="submission" date="2020-11" db="EMBL/GenBank/DDBJ databases">
        <authorList>
            <person name="McCartney M.A."/>
            <person name="Auch B."/>
            <person name="Kono T."/>
            <person name="Mallez S."/>
            <person name="Becker A."/>
            <person name="Gohl D.M."/>
            <person name="Silverstein K.A.T."/>
            <person name="Koren S."/>
            <person name="Bechman K.B."/>
            <person name="Herman A."/>
            <person name="Abrahante J.E."/>
            <person name="Garbe J."/>
        </authorList>
    </citation>
    <scope>NUCLEOTIDE SEQUENCE</scope>
    <source>
        <strain evidence="2">Duluth1</strain>
        <tissue evidence="2">Whole animal</tissue>
    </source>
</reference>
<evidence type="ECO:0000313" key="3">
    <source>
        <dbReference type="Proteomes" id="UP000828390"/>
    </source>
</evidence>
<reference evidence="2" key="1">
    <citation type="journal article" date="2019" name="bioRxiv">
        <title>The Genome of the Zebra Mussel, Dreissena polymorpha: A Resource for Invasive Species Research.</title>
        <authorList>
            <person name="McCartney M.A."/>
            <person name="Auch B."/>
            <person name="Kono T."/>
            <person name="Mallez S."/>
            <person name="Zhang Y."/>
            <person name="Obille A."/>
            <person name="Becker A."/>
            <person name="Abrahante J.E."/>
            <person name="Garbe J."/>
            <person name="Badalamenti J.P."/>
            <person name="Herman A."/>
            <person name="Mangelson H."/>
            <person name="Liachko I."/>
            <person name="Sullivan S."/>
            <person name="Sone E.D."/>
            <person name="Koren S."/>
            <person name="Silverstein K.A.T."/>
            <person name="Beckman K.B."/>
            <person name="Gohl D.M."/>
        </authorList>
    </citation>
    <scope>NUCLEOTIDE SEQUENCE</scope>
    <source>
        <strain evidence="2">Duluth1</strain>
        <tissue evidence="2">Whole animal</tissue>
    </source>
</reference>
<comment type="caution">
    <text evidence="2">The sequence shown here is derived from an EMBL/GenBank/DDBJ whole genome shotgun (WGS) entry which is preliminary data.</text>
</comment>
<accession>A0A9D4HPX6</accession>
<name>A0A9D4HPX6_DREPO</name>
<gene>
    <name evidence="1" type="ORF">DPMN_052484</name>
    <name evidence="2" type="ORF">DPMN_052493</name>
</gene>
<evidence type="ECO:0000313" key="2">
    <source>
        <dbReference type="EMBL" id="KAH3726625.1"/>
    </source>
</evidence>
<keyword evidence="3" id="KW-1185">Reference proteome</keyword>
<evidence type="ECO:0000313" key="1">
    <source>
        <dbReference type="EMBL" id="KAH3726617.1"/>
    </source>
</evidence>
<proteinExistence type="predicted"/>
<dbReference type="EMBL" id="JAIWYP010000012">
    <property type="protein sequence ID" value="KAH3726617.1"/>
    <property type="molecule type" value="Genomic_DNA"/>
</dbReference>
<sequence>MLVVHRTTIQAAPLESLRLPFCAIVMQAWVRQSSSQRPRLITHTCLSGGRHMHAQEFLWSVSSRIQTAGLNMICPACQCLVTRTTGLWGIFLQEVAQAPSTT</sequence>
<dbReference type="Proteomes" id="UP000828390">
    <property type="component" value="Unassembled WGS sequence"/>
</dbReference>
<organism evidence="2 3">
    <name type="scientific">Dreissena polymorpha</name>
    <name type="common">Zebra mussel</name>
    <name type="synonym">Mytilus polymorpha</name>
    <dbReference type="NCBI Taxonomy" id="45954"/>
    <lineage>
        <taxon>Eukaryota</taxon>
        <taxon>Metazoa</taxon>
        <taxon>Spiralia</taxon>
        <taxon>Lophotrochozoa</taxon>
        <taxon>Mollusca</taxon>
        <taxon>Bivalvia</taxon>
        <taxon>Autobranchia</taxon>
        <taxon>Heteroconchia</taxon>
        <taxon>Euheterodonta</taxon>
        <taxon>Imparidentia</taxon>
        <taxon>Neoheterodontei</taxon>
        <taxon>Myida</taxon>
        <taxon>Dreissenoidea</taxon>
        <taxon>Dreissenidae</taxon>
        <taxon>Dreissena</taxon>
    </lineage>
</organism>
<dbReference type="EMBL" id="JAIWYP010000012">
    <property type="protein sequence ID" value="KAH3726625.1"/>
    <property type="molecule type" value="Genomic_DNA"/>
</dbReference>
<dbReference type="AlphaFoldDB" id="A0A9D4HPX6"/>